<dbReference type="Proteomes" id="UP000531216">
    <property type="component" value="Unassembled WGS sequence"/>
</dbReference>
<dbReference type="SUPFAM" id="SSF47090">
    <property type="entry name" value="PGBD-like"/>
    <property type="match status" value="1"/>
</dbReference>
<reference evidence="2 3" key="1">
    <citation type="submission" date="2020-08" db="EMBL/GenBank/DDBJ databases">
        <title>Genomic Encyclopedia of Type Strains, Phase IV (KMG-IV): sequencing the most valuable type-strain genomes for metagenomic binning, comparative biology and taxonomic classification.</title>
        <authorList>
            <person name="Goeker M."/>
        </authorList>
    </citation>
    <scope>NUCLEOTIDE SEQUENCE [LARGE SCALE GENOMIC DNA]</scope>
    <source>
        <strain evidence="2 3">DSM 25024</strain>
    </source>
</reference>
<evidence type="ECO:0008006" key="4">
    <source>
        <dbReference type="Google" id="ProtNLM"/>
    </source>
</evidence>
<keyword evidence="3" id="KW-1185">Reference proteome</keyword>
<protein>
    <recommendedName>
        <fullName evidence="4">Peptidoglycan binding domain-containing protein</fullName>
    </recommendedName>
</protein>
<dbReference type="AlphaFoldDB" id="A0A7W6BTN1"/>
<dbReference type="RefSeq" id="WP_090963364.1">
    <property type="nucleotide sequence ID" value="NZ_FOOA01000008.1"/>
</dbReference>
<dbReference type="InterPro" id="IPR036365">
    <property type="entry name" value="PGBD-like_sf"/>
</dbReference>
<keyword evidence="1" id="KW-0175">Coiled coil</keyword>
<feature type="coiled-coil region" evidence="1">
    <location>
        <begin position="672"/>
        <end position="710"/>
    </location>
</feature>
<sequence length="876" mass="95227">MAGTLNRDKAKPNLEALKAMHIIPQDSFLSDGQNLDRVVWNSFDGDGSLDLMTRPVYRQSIQRLQAALSRLGLYHGPVDGLIGPSTGVAFSAYVDRYGLPFGEVVDTYTLSSIEQTATDGFRSNSERSLAQARGFQDAATYQQAEAGGFPSATAFSEARTFGFQTQRDWDQATSGGFRRGDEFVRARAGGFATASEYRSAQVDGFDTAREHEAFRRSGFTSSNEFREAQAKGFSDKSAYQRAEADALKAARREATDLLSDADAFLRLNPQTPNLLDIAAEAATLKGGMASASATDLAATALRLRTALSQAPAFAVFEAARGEERVREAAARRIALQTELETTRGQMAAWVAANLASPKLPGVVAELKLLTDDAKSDDLDVLSTARDRAIAAVQKQGLASEIALLTRKDTAVSNGAGTLPQAVSITAANAVLLQGPPDDVVVLYNTSPRAPSLARNLVGAFTFRTGQASLCLHGLPQTPALERALASELERFDGRAVIISASPCGPMDVANRDLLLIQRRAFLAAPPSIALPFLEALETASLRVFDVMPFRDVAKRMDEERLLSDTIRDDVANERRNGYGALMLATGKAAICATVSEDRGAHDEVLSRISSYAATEISQRPMTRFASLDETFLAAKAEECRLVYGSEHALKLLADGLKRDGRAASFLPLWYERKSLEENVAGLVTARQEALRQAEERRVAAEGERSVAQRAADAKAQTRGAREADLRSRYGAEAAALLNRFSEGLKRRMIAQPGVVLAGDDEKASAEIAALFPAVENWRRGLPAQDWQPTAVDLTIADYGMARWDDRALEAIAMEARVRVVSQERGRYDEACFLIAAIVDGEFLRYRDPFEAPCDDDVAELDRWKVGHQLESRWLVP</sequence>
<dbReference type="OrthoDB" id="8442644at2"/>
<organism evidence="2 3">
    <name type="scientific">Aureimonas phyllosphaerae</name>
    <dbReference type="NCBI Taxonomy" id="1166078"/>
    <lineage>
        <taxon>Bacteria</taxon>
        <taxon>Pseudomonadati</taxon>
        <taxon>Pseudomonadota</taxon>
        <taxon>Alphaproteobacteria</taxon>
        <taxon>Hyphomicrobiales</taxon>
        <taxon>Aurantimonadaceae</taxon>
        <taxon>Aureimonas</taxon>
    </lineage>
</organism>
<gene>
    <name evidence="2" type="ORF">GGR05_002245</name>
</gene>
<proteinExistence type="predicted"/>
<comment type="caution">
    <text evidence="2">The sequence shown here is derived from an EMBL/GenBank/DDBJ whole genome shotgun (WGS) entry which is preliminary data.</text>
</comment>
<evidence type="ECO:0000256" key="1">
    <source>
        <dbReference type="SAM" id="Coils"/>
    </source>
</evidence>
<evidence type="ECO:0000313" key="3">
    <source>
        <dbReference type="Proteomes" id="UP000531216"/>
    </source>
</evidence>
<evidence type="ECO:0000313" key="2">
    <source>
        <dbReference type="EMBL" id="MBB3936095.1"/>
    </source>
</evidence>
<accession>A0A7W6BTN1</accession>
<name>A0A7W6BTN1_9HYPH</name>
<dbReference type="EMBL" id="JACIDO010000004">
    <property type="protein sequence ID" value="MBB3936095.1"/>
    <property type="molecule type" value="Genomic_DNA"/>
</dbReference>